<feature type="domain" description="Replication protein A OB" evidence="12">
    <location>
        <begin position="294"/>
        <end position="391"/>
    </location>
</feature>
<keyword evidence="7 9" id="KW-0238">DNA-binding</keyword>
<comment type="subcellular location">
    <subcellularLocation>
        <location evidence="1 9">Nucleus</location>
    </subcellularLocation>
</comment>
<dbReference type="EMBL" id="MU004233">
    <property type="protein sequence ID" value="KAF2671052.1"/>
    <property type="molecule type" value="Genomic_DNA"/>
</dbReference>
<dbReference type="GO" id="GO:0006310">
    <property type="term" value="P:DNA recombination"/>
    <property type="evidence" value="ECO:0007669"/>
    <property type="project" value="InterPro"/>
</dbReference>
<dbReference type="SUPFAM" id="SSF50249">
    <property type="entry name" value="Nucleic acid-binding proteins"/>
    <property type="match status" value="4"/>
</dbReference>
<sequence>MDVITKNAIPTIFGHPDGSPIPNNRPILQVLHLKPLQEGARYRVILSDTNYFVQSMLAGNLKNIVADGILKKGSIVELEDYHSQVVNGSKRILVLSNLNVLAEYGEPEKIGGPKTLDSLDFPDTAVEPVKQQPQGISGGAFYGAPAQQTAAPTHNQPRPDNFSTKHGNITPVEALSPFSHKWTIRVRVTHKLPMRSWHNQNGEGRLFSVNLLDESGEIRMTGFNSIGEHFDDLYNNFEEGVVYYISSPCQVKMANKKFSQVNNDYELTLERDTKVERAEDQSAVPQVRYHFINIENLKNIEKDTTIDCIGVLTEVGNCDEIVSKSTQKPFSKRELTLVDNTVTQVRLTIWGEQAQKFDVPLETVLAFKGVKVSDFGGRSLSLLSSGQMAVNPDIDDAHKLKGWYDAQGRDESYQNHNNLSATSGASREQVMKTIQEIKDENLGQNTDDEGKPKDDYFTVKATVVWIREGTMWYAACQTEKCNRKVIEVNEGEWRCEMCQKNWPRPSYRYVLSVNVADHTGQLWLSAFDDSGKIIMGVTGDEAQKAKEVDDSALKDIIEAATCKTYSFRCRAKLDTYNDEARVRYQIMYTNQVDFVRESARLAQQIKAFSLADDNGAGLFVQ</sequence>
<dbReference type="CDD" id="cd04475">
    <property type="entry name" value="RPA1_DBD_B"/>
    <property type="match status" value="1"/>
</dbReference>
<dbReference type="GO" id="GO:0003697">
    <property type="term" value="F:single-stranded DNA binding"/>
    <property type="evidence" value="ECO:0007669"/>
    <property type="project" value="UniProtKB-ARBA"/>
</dbReference>
<comment type="subunit">
    <text evidence="9">Component of the heterotrimeric canonical replication protein A complex (RPA).</text>
</comment>
<keyword evidence="3 9" id="KW-0235">DNA replication</keyword>
<dbReference type="InterPro" id="IPR047192">
    <property type="entry name" value="Euk_RPA1_DBD_C"/>
</dbReference>
<evidence type="ECO:0000259" key="12">
    <source>
        <dbReference type="Pfam" id="PF16900"/>
    </source>
</evidence>
<evidence type="ECO:0000256" key="1">
    <source>
        <dbReference type="ARBA" id="ARBA00004123"/>
    </source>
</evidence>
<evidence type="ECO:0000256" key="4">
    <source>
        <dbReference type="ARBA" id="ARBA00022723"/>
    </source>
</evidence>
<keyword evidence="14" id="KW-1185">Reference proteome</keyword>
<dbReference type="OrthoDB" id="1751331at2759"/>
<keyword evidence="6 9" id="KW-0862">Zinc</keyword>
<keyword evidence="4 9" id="KW-0479">Metal-binding</keyword>
<dbReference type="InterPro" id="IPR007199">
    <property type="entry name" value="Rep_factor-A_N"/>
</dbReference>
<dbReference type="NCBIfam" id="TIGR00617">
    <property type="entry name" value="rpa1"/>
    <property type="match status" value="1"/>
</dbReference>
<evidence type="ECO:0000256" key="7">
    <source>
        <dbReference type="ARBA" id="ARBA00023125"/>
    </source>
</evidence>
<dbReference type="Pfam" id="PF16900">
    <property type="entry name" value="REPA_OB_2"/>
    <property type="match status" value="1"/>
</dbReference>
<evidence type="ECO:0000256" key="8">
    <source>
        <dbReference type="ARBA" id="ARBA00023242"/>
    </source>
</evidence>
<dbReference type="CDD" id="cd04476">
    <property type="entry name" value="RPA1_DBD_C"/>
    <property type="match status" value="1"/>
</dbReference>
<dbReference type="CDD" id="cd04474">
    <property type="entry name" value="RPA1_DBD_A"/>
    <property type="match status" value="1"/>
</dbReference>
<dbReference type="PANTHER" id="PTHR47165:SF4">
    <property type="entry name" value="OS03G0429900 PROTEIN"/>
    <property type="match status" value="1"/>
</dbReference>
<proteinExistence type="inferred from homology"/>
<dbReference type="Pfam" id="PF04057">
    <property type="entry name" value="Rep-A_N"/>
    <property type="match status" value="1"/>
</dbReference>
<evidence type="ECO:0000256" key="3">
    <source>
        <dbReference type="ARBA" id="ARBA00022705"/>
    </source>
</evidence>
<dbReference type="GO" id="GO:0006281">
    <property type="term" value="P:DNA repair"/>
    <property type="evidence" value="ECO:0007669"/>
    <property type="project" value="InterPro"/>
</dbReference>
<reference evidence="13" key="1">
    <citation type="journal article" date="2020" name="Stud. Mycol.">
        <title>101 Dothideomycetes genomes: a test case for predicting lifestyles and emergence of pathogens.</title>
        <authorList>
            <person name="Haridas S."/>
            <person name="Albert R."/>
            <person name="Binder M."/>
            <person name="Bloem J."/>
            <person name="Labutti K."/>
            <person name="Salamov A."/>
            <person name="Andreopoulos B."/>
            <person name="Baker S."/>
            <person name="Barry K."/>
            <person name="Bills G."/>
            <person name="Bluhm B."/>
            <person name="Cannon C."/>
            <person name="Castanera R."/>
            <person name="Culley D."/>
            <person name="Daum C."/>
            <person name="Ezra D."/>
            <person name="Gonzalez J."/>
            <person name="Henrissat B."/>
            <person name="Kuo A."/>
            <person name="Liang C."/>
            <person name="Lipzen A."/>
            <person name="Lutzoni F."/>
            <person name="Magnuson J."/>
            <person name="Mondo S."/>
            <person name="Nolan M."/>
            <person name="Ohm R."/>
            <person name="Pangilinan J."/>
            <person name="Park H.-J."/>
            <person name="Ramirez L."/>
            <person name="Alfaro M."/>
            <person name="Sun H."/>
            <person name="Tritt A."/>
            <person name="Yoshinaga Y."/>
            <person name="Zwiers L.-H."/>
            <person name="Turgeon B."/>
            <person name="Goodwin S."/>
            <person name="Spatafora J."/>
            <person name="Crous P."/>
            <person name="Grigoriev I."/>
        </authorList>
    </citation>
    <scope>NUCLEOTIDE SEQUENCE</scope>
    <source>
        <strain evidence="13">CBS 115976</strain>
    </source>
</reference>
<dbReference type="PANTHER" id="PTHR47165">
    <property type="entry name" value="OS03G0429900 PROTEIN"/>
    <property type="match status" value="1"/>
</dbReference>
<dbReference type="FunFam" id="2.40.50.140:FF:000041">
    <property type="entry name" value="Replication protein A subunit"/>
    <property type="match status" value="1"/>
</dbReference>
<accession>A0A6A6UFT5</accession>
<dbReference type="InterPro" id="IPR004591">
    <property type="entry name" value="Rfa1"/>
</dbReference>
<evidence type="ECO:0000313" key="13">
    <source>
        <dbReference type="EMBL" id="KAF2671052.1"/>
    </source>
</evidence>
<keyword evidence="5 9" id="KW-0863">Zinc-finger</keyword>
<name>A0A6A6UFT5_9PEZI</name>
<dbReference type="InterPro" id="IPR013955">
    <property type="entry name" value="Rep_factor-A_C"/>
</dbReference>
<dbReference type="Proteomes" id="UP000799302">
    <property type="component" value="Unassembled WGS sequence"/>
</dbReference>
<dbReference type="GO" id="GO:0006260">
    <property type="term" value="P:DNA replication"/>
    <property type="evidence" value="ECO:0007669"/>
    <property type="project" value="UniProtKB-KW"/>
</dbReference>
<evidence type="ECO:0000256" key="2">
    <source>
        <dbReference type="ARBA" id="ARBA00005690"/>
    </source>
</evidence>
<dbReference type="InterPro" id="IPR012340">
    <property type="entry name" value="NA-bd_OB-fold"/>
</dbReference>
<dbReference type="InterPro" id="IPR031657">
    <property type="entry name" value="REPA_OB_2"/>
</dbReference>
<comment type="function">
    <text evidence="9">As part of the replication protein A (RPA/RP-A), a single-stranded DNA-binding heterotrimeric complex, may play an essential role in DNA replication, recombination and repair. Binds and stabilizes single-stranded DNA intermediates, preventing complementary DNA reannealing and recruiting different proteins involved in DNA metabolism.</text>
</comment>
<dbReference type="FunFam" id="2.40.50.140:FF:000090">
    <property type="entry name" value="Replication protein A subunit"/>
    <property type="match status" value="1"/>
</dbReference>
<dbReference type="GO" id="GO:0000781">
    <property type="term" value="C:chromosome, telomeric region"/>
    <property type="evidence" value="ECO:0007669"/>
    <property type="project" value="UniProtKB-ARBA"/>
</dbReference>
<dbReference type="GO" id="GO:0008270">
    <property type="term" value="F:zinc ion binding"/>
    <property type="evidence" value="ECO:0007669"/>
    <property type="project" value="UniProtKB-KW"/>
</dbReference>
<dbReference type="CDD" id="cd04477">
    <property type="entry name" value="RPA1N"/>
    <property type="match status" value="1"/>
</dbReference>
<dbReference type="Gene3D" id="2.40.50.140">
    <property type="entry name" value="Nucleic acid-binding proteins"/>
    <property type="match status" value="4"/>
</dbReference>
<dbReference type="GO" id="GO:0007004">
    <property type="term" value="P:telomere maintenance via telomerase"/>
    <property type="evidence" value="ECO:0007669"/>
    <property type="project" value="UniProtKB-ARBA"/>
</dbReference>
<evidence type="ECO:0000256" key="9">
    <source>
        <dbReference type="RuleBase" id="RU364130"/>
    </source>
</evidence>
<organism evidence="13 14">
    <name type="scientific">Microthyrium microscopicum</name>
    <dbReference type="NCBI Taxonomy" id="703497"/>
    <lineage>
        <taxon>Eukaryota</taxon>
        <taxon>Fungi</taxon>
        <taxon>Dikarya</taxon>
        <taxon>Ascomycota</taxon>
        <taxon>Pezizomycotina</taxon>
        <taxon>Dothideomycetes</taxon>
        <taxon>Dothideomycetes incertae sedis</taxon>
        <taxon>Microthyriales</taxon>
        <taxon>Microthyriaceae</taxon>
        <taxon>Microthyrium</taxon>
    </lineage>
</organism>
<gene>
    <name evidence="13" type="ORF">BT63DRAFT_399356</name>
</gene>
<comment type="similarity">
    <text evidence="2 9">Belongs to the replication factor A protein 1 family.</text>
</comment>
<dbReference type="GO" id="GO:0005662">
    <property type="term" value="C:DNA replication factor A complex"/>
    <property type="evidence" value="ECO:0007669"/>
    <property type="project" value="UniProtKB-ARBA"/>
</dbReference>
<dbReference type="AlphaFoldDB" id="A0A6A6UFT5"/>
<evidence type="ECO:0000259" key="11">
    <source>
        <dbReference type="Pfam" id="PF08646"/>
    </source>
</evidence>
<evidence type="ECO:0000313" key="14">
    <source>
        <dbReference type="Proteomes" id="UP000799302"/>
    </source>
</evidence>
<keyword evidence="8 9" id="KW-0539">Nucleus</keyword>
<dbReference type="Pfam" id="PF08646">
    <property type="entry name" value="Rep_fac-A_C"/>
    <property type="match status" value="1"/>
</dbReference>
<feature type="domain" description="Replication factor A C-terminal" evidence="11">
    <location>
        <begin position="456"/>
        <end position="601"/>
    </location>
</feature>
<dbReference type="FunFam" id="2.40.50.140:FF:000064">
    <property type="entry name" value="Replication protein A subunit"/>
    <property type="match status" value="1"/>
</dbReference>
<feature type="domain" description="Replication factor-A protein 1 N-terminal" evidence="10">
    <location>
        <begin position="4"/>
        <end position="102"/>
    </location>
</feature>
<evidence type="ECO:0000256" key="6">
    <source>
        <dbReference type="ARBA" id="ARBA00022833"/>
    </source>
</evidence>
<evidence type="ECO:0000256" key="5">
    <source>
        <dbReference type="ARBA" id="ARBA00022771"/>
    </source>
</evidence>
<evidence type="ECO:0000259" key="10">
    <source>
        <dbReference type="Pfam" id="PF04057"/>
    </source>
</evidence>
<protein>
    <recommendedName>
        <fullName evidence="9">Replication protein A subunit</fullName>
    </recommendedName>
</protein>